<feature type="compositionally biased region" description="Basic and acidic residues" evidence="1">
    <location>
        <begin position="71"/>
        <end position="118"/>
    </location>
</feature>
<evidence type="ECO:0000313" key="3">
    <source>
        <dbReference type="EMBL" id="CAH1995557.1"/>
    </source>
</evidence>
<comment type="caution">
    <text evidence="3">The sequence shown here is derived from an EMBL/GenBank/DDBJ whole genome shotgun (WGS) entry which is preliminary data.</text>
</comment>
<evidence type="ECO:0000256" key="1">
    <source>
        <dbReference type="SAM" id="MobiDB-lite"/>
    </source>
</evidence>
<feature type="compositionally biased region" description="Polar residues" evidence="1">
    <location>
        <begin position="333"/>
        <end position="347"/>
    </location>
</feature>
<feature type="domain" description="DUF4780" evidence="2">
    <location>
        <begin position="412"/>
        <end position="472"/>
    </location>
</feature>
<feature type="region of interest" description="Disordered" evidence="1">
    <location>
        <begin position="327"/>
        <end position="376"/>
    </location>
</feature>
<dbReference type="InterPro" id="IPR031961">
    <property type="entry name" value="DUF4780"/>
</dbReference>
<dbReference type="EMBL" id="CAKOFQ010007232">
    <property type="protein sequence ID" value="CAH1995557.1"/>
    <property type="molecule type" value="Genomic_DNA"/>
</dbReference>
<feature type="domain" description="DUF4780" evidence="2">
    <location>
        <begin position="722"/>
        <end position="816"/>
    </location>
</feature>
<sequence>MAEFSIHNPNKYNHRRLKCRDHLNRRQGPRKIAYEEAQEHLREEREEFKRLFGDEYNRGVRKRRLEDDEDQPRGDLRGARENRNQGEGRSWRSEDNDQQRGNHRGGRFEQYDGKERNQRPPRGQGFKENGNCSREPQGSTRGARFKVEDYQRGDQTFSRVQRYEGDVSYPGRPQRRPRFEVEGYQMGEQTFEVQARDDSRDLNICFELELLEREKLEVRRLEAKLQRVLGDAGPTESECYDDSNEEYYDDRDGETHEEEDDEEEEEDHHLEEQSRHAVSEYPVPPHVEAAIFRSDKDIEVTSYHSEDEIGWKFRKVLERYNEDPENGWYGTEKPQSTSCSNVNQCNTDVGRLSSRPTQNRPSTPPSRAKPTSQATDDPDYKFIIVSMGHPENPIGRRVQFRKLRQFLHEPWKIRGWATLPLEKRQIYGIKNVTWDKGIVTINCSNPQTRDWLVSSVPYLKPFRGASLKIIEEWEAQADPEGIRRADEFYIKHFADIGSSVRTTDEPQPSTSRGIDEYDTNIAESSSRMSGDRSLRLGPTPQTSNTDTGLKVTVVSEGYPETSIGKKIQFDKLKRCLKKPWILKRWYILPEHIKQEYDVKDIVWSAGKVIVTCGNIPTRDWLNRYVRDMKPFKDAQLKTLVEEEESCNRRPKFSSDRTTPSENRPLESLPKDRSFVIMTDEPQPSTSRGIDEYDTNIAESSSRMSGDRSLRLGPTPQTSNTDTGLKVTVVSEGYPETRIGKKIQFDKLKRCLKKPWILKRWYILPEHIKQEYDVKDIVWSAGKVIVTCGNIPTRDWLNRYVRDMKSFKDAQLKTLVEEGESCDRRPKFSSDRTTPSENRPLESLPKDRSFVIMTVVAVIG</sequence>
<proteinExistence type="predicted"/>
<protein>
    <recommendedName>
        <fullName evidence="2">DUF4780 domain-containing protein</fullName>
    </recommendedName>
</protein>
<feature type="compositionally biased region" description="Basic and acidic residues" evidence="1">
    <location>
        <begin position="267"/>
        <end position="278"/>
    </location>
</feature>
<feature type="region of interest" description="Disordered" evidence="1">
    <location>
        <begin position="230"/>
        <end position="283"/>
    </location>
</feature>
<reference evidence="3" key="1">
    <citation type="submission" date="2022-03" db="EMBL/GenBank/DDBJ databases">
        <authorList>
            <person name="Sayadi A."/>
        </authorList>
    </citation>
    <scope>NUCLEOTIDE SEQUENCE</scope>
</reference>
<accession>A0A9P0LIX4</accession>
<feature type="compositionally biased region" description="Acidic residues" evidence="1">
    <location>
        <begin position="238"/>
        <end position="266"/>
    </location>
</feature>
<evidence type="ECO:0000259" key="2">
    <source>
        <dbReference type="Pfam" id="PF16012"/>
    </source>
</evidence>
<dbReference type="Pfam" id="PF16012">
    <property type="entry name" value="DUF4780"/>
    <property type="match status" value="3"/>
</dbReference>
<dbReference type="Proteomes" id="UP001152888">
    <property type="component" value="Unassembled WGS sequence"/>
</dbReference>
<feature type="region of interest" description="Disordered" evidence="1">
    <location>
        <begin position="822"/>
        <end position="841"/>
    </location>
</feature>
<name>A0A9P0LIX4_ACAOB</name>
<feature type="domain" description="DUF4780" evidence="2">
    <location>
        <begin position="547"/>
        <end position="643"/>
    </location>
</feature>
<feature type="compositionally biased region" description="Polar residues" evidence="1">
    <location>
        <begin position="130"/>
        <end position="140"/>
    </location>
</feature>
<dbReference type="AlphaFoldDB" id="A0A9P0LIX4"/>
<organism evidence="3 4">
    <name type="scientific">Acanthoscelides obtectus</name>
    <name type="common">Bean weevil</name>
    <name type="synonym">Bruchus obtectus</name>
    <dbReference type="NCBI Taxonomy" id="200917"/>
    <lineage>
        <taxon>Eukaryota</taxon>
        <taxon>Metazoa</taxon>
        <taxon>Ecdysozoa</taxon>
        <taxon>Arthropoda</taxon>
        <taxon>Hexapoda</taxon>
        <taxon>Insecta</taxon>
        <taxon>Pterygota</taxon>
        <taxon>Neoptera</taxon>
        <taxon>Endopterygota</taxon>
        <taxon>Coleoptera</taxon>
        <taxon>Polyphaga</taxon>
        <taxon>Cucujiformia</taxon>
        <taxon>Chrysomeloidea</taxon>
        <taxon>Chrysomelidae</taxon>
        <taxon>Bruchinae</taxon>
        <taxon>Bruchini</taxon>
        <taxon>Acanthoscelides</taxon>
    </lineage>
</organism>
<gene>
    <name evidence="3" type="ORF">ACAOBT_LOCUS22677</name>
</gene>
<feature type="region of interest" description="Disordered" evidence="1">
    <location>
        <begin position="499"/>
        <end position="547"/>
    </location>
</feature>
<feature type="compositionally biased region" description="Polar residues" evidence="1">
    <location>
        <begin position="499"/>
        <end position="512"/>
    </location>
</feature>
<keyword evidence="4" id="KW-1185">Reference proteome</keyword>
<evidence type="ECO:0000313" key="4">
    <source>
        <dbReference type="Proteomes" id="UP001152888"/>
    </source>
</evidence>
<feature type="region of interest" description="Disordered" evidence="1">
    <location>
        <begin position="642"/>
        <end position="722"/>
    </location>
</feature>
<feature type="region of interest" description="Disordered" evidence="1">
    <location>
        <begin position="57"/>
        <end position="146"/>
    </location>
</feature>